<dbReference type="AlphaFoldDB" id="A0A2S9JG65"/>
<keyword evidence="1" id="KW-1133">Transmembrane helix</keyword>
<accession>A0A2S9JG65</accession>
<keyword evidence="1" id="KW-0812">Transmembrane</keyword>
<sequence length="388" mass="44881">MDRNNVLILINHYIPGFKFGGPIRSIQAILLKIGGFYNFRVFTTDRDFGEDKPYPNLDFNTWVKRDGGHVYYFQGNKLNMLSKLIKEFGKVDTVYLNSFFSPLFSIGVLFIHTLWRFRSSVIVAPRGEFNSGALSIKSLKKRIYIRLALFLGLYRKVIWHATTEDEYKAIKSIFGEDSNVFLAEGMSPQFVHDNIETTIKERGKLRLVFIARIARIKNLLFLLEVLKGIEAQGKIELDIYGPKEDEEYWNRSNQMIQKVNNVNQDVSISYKGELQYEKVLSVLSNYHFFVLPTLGENFGQSISDSFSVGIPVIISQNTPWRDLQDRGIGWDLPLEISFFQSIINLCCQMPPDKYLIMKKNCSEFAEKILNNQELINKYKTLFSYGNSQ</sequence>
<dbReference type="Pfam" id="PF00534">
    <property type="entry name" value="Glycos_transf_1"/>
    <property type="match status" value="1"/>
</dbReference>
<comment type="caution">
    <text evidence="3">The sequence shown here is derived from an EMBL/GenBank/DDBJ whole genome shotgun (WGS) entry which is preliminary data.</text>
</comment>
<evidence type="ECO:0000313" key="3">
    <source>
        <dbReference type="EMBL" id="PRD51952.1"/>
    </source>
</evidence>
<keyword evidence="4" id="KW-1185">Reference proteome</keyword>
<proteinExistence type="predicted"/>
<feature type="domain" description="Glycosyl transferase family 1" evidence="2">
    <location>
        <begin position="201"/>
        <end position="319"/>
    </location>
</feature>
<protein>
    <recommendedName>
        <fullName evidence="2">Glycosyl transferase family 1 domain-containing protein</fullName>
    </recommendedName>
</protein>
<name>A0A2S9JG65_9SPHI</name>
<dbReference type="OrthoDB" id="596635at2"/>
<dbReference type="RefSeq" id="WP_105727388.1">
    <property type="nucleotide sequence ID" value="NZ_PVBS01000004.1"/>
</dbReference>
<evidence type="ECO:0000313" key="4">
    <source>
        <dbReference type="Proteomes" id="UP000238642"/>
    </source>
</evidence>
<evidence type="ECO:0000259" key="2">
    <source>
        <dbReference type="Pfam" id="PF00534"/>
    </source>
</evidence>
<feature type="transmembrane region" description="Helical" evidence="1">
    <location>
        <begin position="94"/>
        <end position="115"/>
    </location>
</feature>
<dbReference type="InterPro" id="IPR001296">
    <property type="entry name" value="Glyco_trans_1"/>
</dbReference>
<dbReference type="EMBL" id="PVBS01000004">
    <property type="protein sequence ID" value="PRD51952.1"/>
    <property type="molecule type" value="Genomic_DNA"/>
</dbReference>
<keyword evidence="1" id="KW-0472">Membrane</keyword>
<reference evidence="3 4" key="1">
    <citation type="submission" date="2018-02" db="EMBL/GenBank/DDBJ databases">
        <title>The draft genome of Sphingobacterium gobiense H7.</title>
        <authorList>
            <person name="Li L."/>
            <person name="Liu L."/>
            <person name="Zhang X."/>
            <person name="Wang T."/>
            <person name="Liang L."/>
        </authorList>
    </citation>
    <scope>NUCLEOTIDE SEQUENCE [LARGE SCALE GENOMIC DNA]</scope>
    <source>
        <strain evidence="3 4">ACCC 05757</strain>
    </source>
</reference>
<dbReference type="SUPFAM" id="SSF53756">
    <property type="entry name" value="UDP-Glycosyltransferase/glycogen phosphorylase"/>
    <property type="match status" value="1"/>
</dbReference>
<dbReference type="Gene3D" id="3.40.50.2000">
    <property type="entry name" value="Glycogen Phosphorylase B"/>
    <property type="match status" value="2"/>
</dbReference>
<organism evidence="3 4">
    <name type="scientific">Sphingobacterium gobiense</name>
    <dbReference type="NCBI Taxonomy" id="1382456"/>
    <lineage>
        <taxon>Bacteria</taxon>
        <taxon>Pseudomonadati</taxon>
        <taxon>Bacteroidota</taxon>
        <taxon>Sphingobacteriia</taxon>
        <taxon>Sphingobacteriales</taxon>
        <taxon>Sphingobacteriaceae</taxon>
        <taxon>Sphingobacterium</taxon>
    </lineage>
</organism>
<evidence type="ECO:0000256" key="1">
    <source>
        <dbReference type="SAM" id="Phobius"/>
    </source>
</evidence>
<dbReference type="Proteomes" id="UP000238642">
    <property type="component" value="Unassembled WGS sequence"/>
</dbReference>
<gene>
    <name evidence="3" type="ORF">C5749_16770</name>
</gene>